<dbReference type="AlphaFoldDB" id="A0A9N8YLH6"/>
<dbReference type="PANTHER" id="PTHR18849">
    <property type="entry name" value="LEUCINE RICH REPEAT PROTEIN"/>
    <property type="match status" value="1"/>
</dbReference>
<keyword evidence="2" id="KW-0677">Repeat</keyword>
<dbReference type="SUPFAM" id="SSF52058">
    <property type="entry name" value="L domain-like"/>
    <property type="match status" value="1"/>
</dbReference>
<sequence length="170" mass="19659">MVTLTEEIILTKTSSNVNNLTSLEQLSECTKLKELYLRKNYINDVDQVKHLVPLKDLQVLWLCDNPCIEEDEKHYRCTILKYLPWLKKLDHHDVTEENVLEAINYTNDPPATMPLKIQKRLTLQVKSNILTAILALVDELGEKELQIVQPVTPNIMDSPKKWDPKSIALK</sequence>
<comment type="caution">
    <text evidence="3">The sequence shown here is derived from an EMBL/GenBank/DDBJ whole genome shotgun (WGS) entry which is preliminary data.</text>
</comment>
<protein>
    <submittedName>
        <fullName evidence="3">2946_t:CDS:1</fullName>
    </submittedName>
</protein>
<keyword evidence="4" id="KW-1185">Reference proteome</keyword>
<dbReference type="EMBL" id="CAJVPK010000043">
    <property type="protein sequence ID" value="CAG8436989.1"/>
    <property type="molecule type" value="Genomic_DNA"/>
</dbReference>
<evidence type="ECO:0000256" key="1">
    <source>
        <dbReference type="ARBA" id="ARBA00022614"/>
    </source>
</evidence>
<organism evidence="3 4">
    <name type="scientific">Diversispora eburnea</name>
    <dbReference type="NCBI Taxonomy" id="1213867"/>
    <lineage>
        <taxon>Eukaryota</taxon>
        <taxon>Fungi</taxon>
        <taxon>Fungi incertae sedis</taxon>
        <taxon>Mucoromycota</taxon>
        <taxon>Glomeromycotina</taxon>
        <taxon>Glomeromycetes</taxon>
        <taxon>Diversisporales</taxon>
        <taxon>Diversisporaceae</taxon>
        <taxon>Diversispora</taxon>
    </lineage>
</organism>
<reference evidence="3" key="1">
    <citation type="submission" date="2021-06" db="EMBL/GenBank/DDBJ databases">
        <authorList>
            <person name="Kallberg Y."/>
            <person name="Tangrot J."/>
            <person name="Rosling A."/>
        </authorList>
    </citation>
    <scope>NUCLEOTIDE SEQUENCE</scope>
    <source>
        <strain evidence="3">AZ414A</strain>
    </source>
</reference>
<evidence type="ECO:0000313" key="3">
    <source>
        <dbReference type="EMBL" id="CAG8436989.1"/>
    </source>
</evidence>
<dbReference type="Proteomes" id="UP000789706">
    <property type="component" value="Unassembled WGS sequence"/>
</dbReference>
<dbReference type="InterPro" id="IPR001611">
    <property type="entry name" value="Leu-rich_rpt"/>
</dbReference>
<evidence type="ECO:0000256" key="2">
    <source>
        <dbReference type="ARBA" id="ARBA00022737"/>
    </source>
</evidence>
<evidence type="ECO:0000313" key="4">
    <source>
        <dbReference type="Proteomes" id="UP000789706"/>
    </source>
</evidence>
<dbReference type="OrthoDB" id="433501at2759"/>
<name>A0A9N8YLH6_9GLOM</name>
<dbReference type="Gene3D" id="3.80.10.10">
    <property type="entry name" value="Ribonuclease Inhibitor"/>
    <property type="match status" value="1"/>
</dbReference>
<dbReference type="InterPro" id="IPR032675">
    <property type="entry name" value="LRR_dom_sf"/>
</dbReference>
<dbReference type="PROSITE" id="PS51450">
    <property type="entry name" value="LRR"/>
    <property type="match status" value="1"/>
</dbReference>
<accession>A0A9N8YLH6</accession>
<proteinExistence type="predicted"/>
<dbReference type="PANTHER" id="PTHR18849:SF0">
    <property type="entry name" value="CILIA- AND FLAGELLA-ASSOCIATED PROTEIN 410-RELATED"/>
    <property type="match status" value="1"/>
</dbReference>
<gene>
    <name evidence="3" type="ORF">DEBURN_LOCUS1093</name>
</gene>
<keyword evidence="1" id="KW-0433">Leucine-rich repeat</keyword>